<evidence type="ECO:0000313" key="10">
    <source>
        <dbReference type="Proteomes" id="UP000460298"/>
    </source>
</evidence>
<evidence type="ECO:0000313" key="9">
    <source>
        <dbReference type="EMBL" id="KAB2933605.1"/>
    </source>
</evidence>
<evidence type="ECO:0000259" key="8">
    <source>
        <dbReference type="PROSITE" id="PS50893"/>
    </source>
</evidence>
<dbReference type="Gene3D" id="3.40.50.300">
    <property type="entry name" value="P-loop containing nucleotide triphosphate hydrolases"/>
    <property type="match status" value="1"/>
</dbReference>
<dbReference type="PROSITE" id="PS50893">
    <property type="entry name" value="ABC_TRANSPORTER_2"/>
    <property type="match status" value="1"/>
</dbReference>
<evidence type="ECO:0000256" key="2">
    <source>
        <dbReference type="ARBA" id="ARBA00022475"/>
    </source>
</evidence>
<dbReference type="NCBIfam" id="TIGR00968">
    <property type="entry name" value="3a0106s01"/>
    <property type="match status" value="1"/>
</dbReference>
<dbReference type="InterPro" id="IPR008995">
    <property type="entry name" value="Mo/tungstate-bd_C_term_dom"/>
</dbReference>
<dbReference type="FunFam" id="3.40.50.300:FF:000227">
    <property type="entry name" value="Sulfate/thiosulfate import ATP-binding protein CysA"/>
    <property type="match status" value="1"/>
</dbReference>
<feature type="domain" description="ABC transporter" evidence="8">
    <location>
        <begin position="3"/>
        <end position="237"/>
    </location>
</feature>
<proteinExistence type="predicted"/>
<dbReference type="InterPro" id="IPR005666">
    <property type="entry name" value="Sulph_transpt1"/>
</dbReference>
<evidence type="ECO:0000256" key="1">
    <source>
        <dbReference type="ARBA" id="ARBA00022448"/>
    </source>
</evidence>
<evidence type="ECO:0000256" key="3">
    <source>
        <dbReference type="ARBA" id="ARBA00022741"/>
    </source>
</evidence>
<protein>
    <submittedName>
        <fullName evidence="9">Sulfate/molybdate ABC transporter ATP-binding protein</fullName>
    </submittedName>
</protein>
<dbReference type="SMART" id="SM00382">
    <property type="entry name" value="AAA"/>
    <property type="match status" value="1"/>
</dbReference>
<dbReference type="InterPro" id="IPR024765">
    <property type="entry name" value="TOBE-like"/>
</dbReference>
<dbReference type="EMBL" id="WBUI01000005">
    <property type="protein sequence ID" value="KAB2933605.1"/>
    <property type="molecule type" value="Genomic_DNA"/>
</dbReference>
<comment type="caution">
    <text evidence="9">The sequence shown here is derived from an EMBL/GenBank/DDBJ whole genome shotgun (WGS) entry which is preliminary data.</text>
</comment>
<evidence type="ECO:0000256" key="5">
    <source>
        <dbReference type="ARBA" id="ARBA00022967"/>
    </source>
</evidence>
<keyword evidence="1" id="KW-0813">Transport</keyword>
<dbReference type="GO" id="GO:0005524">
    <property type="term" value="F:ATP binding"/>
    <property type="evidence" value="ECO:0007669"/>
    <property type="project" value="UniProtKB-KW"/>
</dbReference>
<dbReference type="InterPro" id="IPR003593">
    <property type="entry name" value="AAA+_ATPase"/>
</dbReference>
<dbReference type="PROSITE" id="PS00211">
    <property type="entry name" value="ABC_TRANSPORTER_1"/>
    <property type="match status" value="1"/>
</dbReference>
<dbReference type="InterPro" id="IPR027417">
    <property type="entry name" value="P-loop_NTPase"/>
</dbReference>
<keyword evidence="6" id="KW-0764">Sulfate transport</keyword>
<dbReference type="PANTHER" id="PTHR42781:SF4">
    <property type="entry name" value="SPERMIDINE_PUTRESCINE IMPORT ATP-BINDING PROTEIN POTA"/>
    <property type="match status" value="1"/>
</dbReference>
<name>A0A833H313_9LEPT</name>
<dbReference type="InterPro" id="IPR003439">
    <property type="entry name" value="ABC_transporter-like_ATP-bd"/>
</dbReference>
<evidence type="ECO:0000256" key="6">
    <source>
        <dbReference type="ARBA" id="ARBA00023032"/>
    </source>
</evidence>
<accession>A0A833H313</accession>
<dbReference type="AlphaFoldDB" id="A0A833H313"/>
<dbReference type="Proteomes" id="UP000460298">
    <property type="component" value="Unassembled WGS sequence"/>
</dbReference>
<dbReference type="GO" id="GO:0043190">
    <property type="term" value="C:ATP-binding cassette (ABC) transporter complex"/>
    <property type="evidence" value="ECO:0007669"/>
    <property type="project" value="InterPro"/>
</dbReference>
<keyword evidence="7" id="KW-0472">Membrane</keyword>
<dbReference type="SUPFAM" id="SSF50331">
    <property type="entry name" value="MOP-like"/>
    <property type="match status" value="1"/>
</dbReference>
<keyword evidence="2" id="KW-1003">Cell membrane</keyword>
<evidence type="ECO:0000256" key="4">
    <source>
        <dbReference type="ARBA" id="ARBA00022840"/>
    </source>
</evidence>
<dbReference type="Pfam" id="PF12857">
    <property type="entry name" value="TOBE_3"/>
    <property type="match status" value="1"/>
</dbReference>
<dbReference type="GO" id="GO:0016887">
    <property type="term" value="F:ATP hydrolysis activity"/>
    <property type="evidence" value="ECO:0007669"/>
    <property type="project" value="InterPro"/>
</dbReference>
<keyword evidence="5" id="KW-1278">Translocase</keyword>
<dbReference type="PANTHER" id="PTHR42781">
    <property type="entry name" value="SPERMIDINE/PUTRESCINE IMPORT ATP-BINDING PROTEIN POTA"/>
    <property type="match status" value="1"/>
</dbReference>
<gene>
    <name evidence="9" type="ORF">F9K24_07095</name>
</gene>
<evidence type="ECO:0000256" key="7">
    <source>
        <dbReference type="ARBA" id="ARBA00023136"/>
    </source>
</evidence>
<organism evidence="9 10">
    <name type="scientific">Leptonema illini</name>
    <dbReference type="NCBI Taxonomy" id="183"/>
    <lineage>
        <taxon>Bacteria</taxon>
        <taxon>Pseudomonadati</taxon>
        <taxon>Spirochaetota</taxon>
        <taxon>Spirochaetia</taxon>
        <taxon>Leptospirales</taxon>
        <taxon>Leptospiraceae</taxon>
        <taxon>Leptonema</taxon>
    </lineage>
</organism>
<keyword evidence="3" id="KW-0547">Nucleotide-binding</keyword>
<sequence length="363" mass="41307">MSIEILNVTKRWGGFVALNDVNLSLPEGELVALLGPSGSGKTTLLRIIAGLETPDTGEILFGGENTHRQALHERGVGFVFQHYALFRHMNVFDNIAFGLRVKKKKIRPSEEVIREKVTELLRLVQLEGYARHMPTQLSGGQRQRVALARALAVEPKYLLLDEPFGALDARVRRELRRWLRRLHDELHVTSLFVTHDQQEALEVSDRIVVMNGGRIEQEGSPAEVYERPRSAFVLDFLGNVNRFSVQRKASSSESKADASANGLFFESNADTITLFVRPHEIELTRERRADSFAEARVEHIHFMGSQIALELHKRDSQERFEAEMTIESFRELRVVPGDVLFARMKHHRTFEESGVEVFQGMSI</sequence>
<dbReference type="InterPro" id="IPR050093">
    <property type="entry name" value="ABC_SmlMolc_Importer"/>
</dbReference>
<dbReference type="SUPFAM" id="SSF52540">
    <property type="entry name" value="P-loop containing nucleoside triphosphate hydrolases"/>
    <property type="match status" value="1"/>
</dbReference>
<dbReference type="InterPro" id="IPR017871">
    <property type="entry name" value="ABC_transporter-like_CS"/>
</dbReference>
<keyword evidence="4 9" id="KW-0067">ATP-binding</keyword>
<dbReference type="Pfam" id="PF00005">
    <property type="entry name" value="ABC_tran"/>
    <property type="match status" value="1"/>
</dbReference>
<reference evidence="9 10" key="1">
    <citation type="submission" date="2019-10" db="EMBL/GenBank/DDBJ databases">
        <title>Extracellular Electron Transfer in a Candidatus Methanoperedens spp. Enrichment Culture.</title>
        <authorList>
            <person name="Berger S."/>
            <person name="Rangel Shaw D."/>
            <person name="Berben T."/>
            <person name="In 'T Zandt M."/>
            <person name="Frank J."/>
            <person name="Reimann J."/>
            <person name="Jetten M.S.M."/>
            <person name="Welte C.U."/>
        </authorList>
    </citation>
    <scope>NUCLEOTIDE SEQUENCE [LARGE SCALE GENOMIC DNA]</scope>
    <source>
        <strain evidence="9">SB12</strain>
    </source>
</reference>
<dbReference type="GO" id="GO:0015419">
    <property type="term" value="F:ABC-type sulfate transporter activity"/>
    <property type="evidence" value="ECO:0007669"/>
    <property type="project" value="InterPro"/>
</dbReference>